<organism evidence="1 2">
    <name type="scientific">Mucuna pruriens</name>
    <name type="common">Velvet bean</name>
    <name type="synonym">Dolichos pruriens</name>
    <dbReference type="NCBI Taxonomy" id="157652"/>
    <lineage>
        <taxon>Eukaryota</taxon>
        <taxon>Viridiplantae</taxon>
        <taxon>Streptophyta</taxon>
        <taxon>Embryophyta</taxon>
        <taxon>Tracheophyta</taxon>
        <taxon>Spermatophyta</taxon>
        <taxon>Magnoliopsida</taxon>
        <taxon>eudicotyledons</taxon>
        <taxon>Gunneridae</taxon>
        <taxon>Pentapetalae</taxon>
        <taxon>rosids</taxon>
        <taxon>fabids</taxon>
        <taxon>Fabales</taxon>
        <taxon>Fabaceae</taxon>
        <taxon>Papilionoideae</taxon>
        <taxon>50 kb inversion clade</taxon>
        <taxon>NPAAA clade</taxon>
        <taxon>indigoferoid/millettioid clade</taxon>
        <taxon>Phaseoleae</taxon>
        <taxon>Mucuna</taxon>
    </lineage>
</organism>
<gene>
    <name evidence="1" type="ORF">CR513_33751</name>
</gene>
<accession>A0A371G3F6</accession>
<evidence type="ECO:0000313" key="2">
    <source>
        <dbReference type="Proteomes" id="UP000257109"/>
    </source>
</evidence>
<sequence>MTHQYGNGQTFGGRCKNYSSTVTNDSDSICENATSRQLTISRGLNEVVSNKQPGVPTKYEL</sequence>
<feature type="non-terminal residue" evidence="1">
    <location>
        <position position="1"/>
    </location>
</feature>
<dbReference type="AlphaFoldDB" id="A0A371G3F6"/>
<dbReference type="Proteomes" id="UP000257109">
    <property type="component" value="Unassembled WGS sequence"/>
</dbReference>
<reference evidence="1" key="1">
    <citation type="submission" date="2018-05" db="EMBL/GenBank/DDBJ databases">
        <title>Draft genome of Mucuna pruriens seed.</title>
        <authorList>
            <person name="Nnadi N.E."/>
            <person name="Vos R."/>
            <person name="Hasami M.H."/>
            <person name="Devisetty U.K."/>
            <person name="Aguiy J.C."/>
        </authorList>
    </citation>
    <scope>NUCLEOTIDE SEQUENCE [LARGE SCALE GENOMIC DNA]</scope>
    <source>
        <strain evidence="1">JCA_2017</strain>
    </source>
</reference>
<proteinExistence type="predicted"/>
<comment type="caution">
    <text evidence="1">The sequence shown here is derived from an EMBL/GenBank/DDBJ whole genome shotgun (WGS) entry which is preliminary data.</text>
</comment>
<protein>
    <submittedName>
        <fullName evidence="1">Uncharacterized protein</fullName>
    </submittedName>
</protein>
<name>A0A371G3F6_MUCPR</name>
<keyword evidence="2" id="KW-1185">Reference proteome</keyword>
<evidence type="ECO:0000313" key="1">
    <source>
        <dbReference type="EMBL" id="RDX85106.1"/>
    </source>
</evidence>
<dbReference type="EMBL" id="QJKJ01006871">
    <property type="protein sequence ID" value="RDX85106.1"/>
    <property type="molecule type" value="Genomic_DNA"/>
</dbReference>